<dbReference type="AlphaFoldDB" id="A0A3S9HQ82"/>
<dbReference type="PANTHER" id="PTHR30535">
    <property type="entry name" value="VITAMIN B12-BINDING PROTEIN"/>
    <property type="match status" value="1"/>
</dbReference>
<dbReference type="RefSeq" id="WP_126129596.1">
    <property type="nucleotide sequence ID" value="NZ_CP034464.1"/>
</dbReference>
<dbReference type="Gene3D" id="3.40.50.1980">
    <property type="entry name" value="Nitrogenase molybdenum iron protein domain"/>
    <property type="match status" value="2"/>
</dbReference>
<dbReference type="SUPFAM" id="SSF53807">
    <property type="entry name" value="Helical backbone' metal receptor"/>
    <property type="match status" value="1"/>
</dbReference>
<dbReference type="InterPro" id="IPR050902">
    <property type="entry name" value="ABC_Transporter_SBP"/>
</dbReference>
<dbReference type="PANTHER" id="PTHR30535:SF34">
    <property type="entry name" value="MOLYBDATE-BINDING PROTEIN MOLA"/>
    <property type="match status" value="1"/>
</dbReference>
<dbReference type="Pfam" id="PF01497">
    <property type="entry name" value="Peripla_BP_2"/>
    <property type="match status" value="1"/>
</dbReference>
<dbReference type="KEGG" id="upv:EJN92_20885"/>
<dbReference type="OrthoDB" id="9775594at2"/>
<accession>A0A3S9HQ82</accession>
<gene>
    <name evidence="2" type="ORF">EJN92_20885</name>
</gene>
<organism evidence="2 3">
    <name type="scientific">Undibacterium parvum</name>
    <dbReference type="NCBI Taxonomy" id="401471"/>
    <lineage>
        <taxon>Bacteria</taxon>
        <taxon>Pseudomonadati</taxon>
        <taxon>Pseudomonadota</taxon>
        <taxon>Betaproteobacteria</taxon>
        <taxon>Burkholderiales</taxon>
        <taxon>Oxalobacteraceae</taxon>
        <taxon>Undibacterium</taxon>
    </lineage>
</organism>
<dbReference type="GO" id="GO:0071281">
    <property type="term" value="P:cellular response to iron ion"/>
    <property type="evidence" value="ECO:0007669"/>
    <property type="project" value="TreeGrafter"/>
</dbReference>
<keyword evidence="3" id="KW-1185">Reference proteome</keyword>
<dbReference type="PROSITE" id="PS50983">
    <property type="entry name" value="FE_B12_PBP"/>
    <property type="match status" value="1"/>
</dbReference>
<sequence length="273" mass="29862">MKQANQVSASLYQRIACLSTESVEVLYALGAEDLIAGISGYTTRPARARSEKPKISGFSSANLERIFAVRPDLVISYSNMQSEISRDLISAGVEVHAFNQHTVDGILRMIAVLAHLVGKPDQGAALIADLQQTLQAAQQRAAHWTRRPVVYFEEWDSPMMSCIGWVSELITIAGGQDAFADLAQHHSAKHRIIADPAEVMARAPDIIIASWCGKKFRPEKMAERAGWQQLPALQNGQVFEIKSADILSPGPSAITHGLPQLQQIIADWQALNS</sequence>
<feature type="domain" description="Fe/B12 periplasmic-binding" evidence="1">
    <location>
        <begin position="14"/>
        <end position="269"/>
    </location>
</feature>
<evidence type="ECO:0000313" key="2">
    <source>
        <dbReference type="EMBL" id="AZP14235.1"/>
    </source>
</evidence>
<dbReference type="InterPro" id="IPR002491">
    <property type="entry name" value="ABC_transptr_periplasmic_BD"/>
</dbReference>
<evidence type="ECO:0000259" key="1">
    <source>
        <dbReference type="PROSITE" id="PS50983"/>
    </source>
</evidence>
<name>A0A3S9HQ82_9BURK</name>
<dbReference type="EMBL" id="CP034464">
    <property type="protein sequence ID" value="AZP14235.1"/>
    <property type="molecule type" value="Genomic_DNA"/>
</dbReference>
<evidence type="ECO:0000313" key="3">
    <source>
        <dbReference type="Proteomes" id="UP000275663"/>
    </source>
</evidence>
<reference evidence="2 3" key="1">
    <citation type="journal article" date="2011" name="Int. J. Syst. Evol. Microbiol.">
        <title>Description of Undibacterium oligocarboniphilum sp. nov., isolated from purified water, and Undibacterium pigrum strain CCUG 49012 as the type strain of Undibacterium parvum sp. nov., and emended descriptions of the genus Undibacterium and the species Undibacterium pigrum.</title>
        <authorList>
            <person name="Eder W."/>
            <person name="Wanner G."/>
            <person name="Ludwig W."/>
            <person name="Busse H.J."/>
            <person name="Ziemke-Kageler F."/>
            <person name="Lang E."/>
        </authorList>
    </citation>
    <scope>NUCLEOTIDE SEQUENCE [LARGE SCALE GENOMIC DNA]</scope>
    <source>
        <strain evidence="2 3">DSM 23061</strain>
    </source>
</reference>
<dbReference type="Proteomes" id="UP000275663">
    <property type="component" value="Chromosome"/>
</dbReference>
<proteinExistence type="predicted"/>
<protein>
    <submittedName>
        <fullName evidence="2">Cobalamin-binding protein</fullName>
    </submittedName>
</protein>